<evidence type="ECO:0000256" key="1">
    <source>
        <dbReference type="ARBA" id="ARBA00010617"/>
    </source>
</evidence>
<accession>A0A2T0SGJ2</accession>
<dbReference type="CDD" id="cd11031">
    <property type="entry name" value="Cyp158A-like"/>
    <property type="match status" value="1"/>
</dbReference>
<dbReference type="EMBL" id="PVTF01000021">
    <property type="protein sequence ID" value="PRY32483.1"/>
    <property type="molecule type" value="Genomic_DNA"/>
</dbReference>
<comment type="similarity">
    <text evidence="1 7">Belongs to the cytochrome P450 family.</text>
</comment>
<dbReference type="GO" id="GO:0004497">
    <property type="term" value="F:monooxygenase activity"/>
    <property type="evidence" value="ECO:0007669"/>
    <property type="project" value="UniProtKB-KW"/>
</dbReference>
<evidence type="ECO:0000256" key="6">
    <source>
        <dbReference type="ARBA" id="ARBA00023033"/>
    </source>
</evidence>
<keyword evidence="10" id="KW-1185">Reference proteome</keyword>
<comment type="caution">
    <text evidence="9">The sequence shown here is derived from an EMBL/GenBank/DDBJ whole genome shotgun (WGS) entry which is preliminary data.</text>
</comment>
<dbReference type="Pfam" id="PF00067">
    <property type="entry name" value="p450"/>
    <property type="match status" value="1"/>
</dbReference>
<evidence type="ECO:0000256" key="2">
    <source>
        <dbReference type="ARBA" id="ARBA00022617"/>
    </source>
</evidence>
<feature type="region of interest" description="Disordered" evidence="8">
    <location>
        <begin position="69"/>
        <end position="88"/>
    </location>
</feature>
<dbReference type="PANTHER" id="PTHR46696:SF1">
    <property type="entry name" value="CYTOCHROME P450 YJIB-RELATED"/>
    <property type="match status" value="1"/>
</dbReference>
<dbReference type="Proteomes" id="UP000239494">
    <property type="component" value="Unassembled WGS sequence"/>
</dbReference>
<dbReference type="PRINTS" id="PR00385">
    <property type="entry name" value="P450"/>
</dbReference>
<dbReference type="InterPro" id="IPR002397">
    <property type="entry name" value="Cyt_P450_B"/>
</dbReference>
<sequence>MDTTRAEPVGYPFNRAEDLELDERYARARAGRKLVRVKMPYGEEGWLATRHEDVRTVLGDQRFSRAAAAAAGLDEPRTSPQTVGPGVILSMDPPEHSRIRRLAGKAFTHRNVERLRPKAKQVANELVDRMVEQGSPVDLIENFASPLPVAMICTLLGVPVADQHRFLVWSEVFASSTTLTAEETQERLGSLVQYMSELLRQRQEEPADDLLSGLVLARDQDDRFTAEEILSLAIVLLGAGHENITSQIPNFVYTLLRHPDELARLRADPELVPQAVEELMRYIPLGLGPVLARYALVDVEVGGVLVRAGEPVVASLGSANRDEDVFERADELDLTRQPGPHVGFGHGAHHCLGAALARMEMQIAVETLLERFPELRIAVPDEDLKWRTGTFMRSVVELPITW</sequence>
<dbReference type="PANTHER" id="PTHR46696">
    <property type="entry name" value="P450, PUTATIVE (EUROFUNG)-RELATED"/>
    <property type="match status" value="1"/>
</dbReference>
<dbReference type="GO" id="GO:0020037">
    <property type="term" value="F:heme binding"/>
    <property type="evidence" value="ECO:0007669"/>
    <property type="project" value="InterPro"/>
</dbReference>
<keyword evidence="3 7" id="KW-0479">Metal-binding</keyword>
<evidence type="ECO:0000313" key="9">
    <source>
        <dbReference type="EMBL" id="PRY32483.1"/>
    </source>
</evidence>
<evidence type="ECO:0000256" key="3">
    <source>
        <dbReference type="ARBA" id="ARBA00022723"/>
    </source>
</evidence>
<protein>
    <submittedName>
        <fullName evidence="9">Cytochrome P450</fullName>
    </submittedName>
</protein>
<dbReference type="InterPro" id="IPR036396">
    <property type="entry name" value="Cyt_P450_sf"/>
</dbReference>
<evidence type="ECO:0000256" key="8">
    <source>
        <dbReference type="SAM" id="MobiDB-lite"/>
    </source>
</evidence>
<reference evidence="9 10" key="1">
    <citation type="submission" date="2018-03" db="EMBL/GenBank/DDBJ databases">
        <title>Genomic Encyclopedia of Archaeal and Bacterial Type Strains, Phase II (KMG-II): from individual species to whole genera.</title>
        <authorList>
            <person name="Goeker M."/>
        </authorList>
    </citation>
    <scope>NUCLEOTIDE SEQUENCE [LARGE SCALE GENOMIC DNA]</scope>
    <source>
        <strain evidence="9 10">DSM 44720</strain>
    </source>
</reference>
<dbReference type="RefSeq" id="WP_245887479.1">
    <property type="nucleotide sequence ID" value="NZ_PVTF01000021.1"/>
</dbReference>
<keyword evidence="5 7" id="KW-0408">Iron</keyword>
<dbReference type="GO" id="GO:0005506">
    <property type="term" value="F:iron ion binding"/>
    <property type="evidence" value="ECO:0007669"/>
    <property type="project" value="InterPro"/>
</dbReference>
<dbReference type="SUPFAM" id="SSF48264">
    <property type="entry name" value="Cytochrome P450"/>
    <property type="match status" value="1"/>
</dbReference>
<dbReference type="PRINTS" id="PR00359">
    <property type="entry name" value="BP450"/>
</dbReference>
<evidence type="ECO:0000313" key="10">
    <source>
        <dbReference type="Proteomes" id="UP000239494"/>
    </source>
</evidence>
<dbReference type="Gene3D" id="1.10.630.10">
    <property type="entry name" value="Cytochrome P450"/>
    <property type="match status" value="1"/>
</dbReference>
<proteinExistence type="inferred from homology"/>
<dbReference type="GO" id="GO:0016705">
    <property type="term" value="F:oxidoreductase activity, acting on paired donors, with incorporation or reduction of molecular oxygen"/>
    <property type="evidence" value="ECO:0007669"/>
    <property type="project" value="InterPro"/>
</dbReference>
<evidence type="ECO:0000256" key="7">
    <source>
        <dbReference type="RuleBase" id="RU000461"/>
    </source>
</evidence>
<evidence type="ECO:0000256" key="5">
    <source>
        <dbReference type="ARBA" id="ARBA00023004"/>
    </source>
</evidence>
<name>A0A2T0SGJ2_9PSEU</name>
<dbReference type="PROSITE" id="PS00086">
    <property type="entry name" value="CYTOCHROME_P450"/>
    <property type="match status" value="1"/>
</dbReference>
<dbReference type="FunFam" id="1.10.630.10:FF:000018">
    <property type="entry name" value="Cytochrome P450 monooxygenase"/>
    <property type="match status" value="1"/>
</dbReference>
<dbReference type="InterPro" id="IPR001128">
    <property type="entry name" value="Cyt_P450"/>
</dbReference>
<evidence type="ECO:0000256" key="4">
    <source>
        <dbReference type="ARBA" id="ARBA00023002"/>
    </source>
</evidence>
<gene>
    <name evidence="9" type="ORF">CLV43_12178</name>
</gene>
<keyword evidence="6 7" id="KW-0503">Monooxygenase</keyword>
<keyword evidence="4 7" id="KW-0560">Oxidoreductase</keyword>
<dbReference type="AlphaFoldDB" id="A0A2T0SGJ2"/>
<organism evidence="9 10">
    <name type="scientific">Umezawaea tangerina</name>
    <dbReference type="NCBI Taxonomy" id="84725"/>
    <lineage>
        <taxon>Bacteria</taxon>
        <taxon>Bacillati</taxon>
        <taxon>Actinomycetota</taxon>
        <taxon>Actinomycetes</taxon>
        <taxon>Pseudonocardiales</taxon>
        <taxon>Pseudonocardiaceae</taxon>
        <taxon>Umezawaea</taxon>
    </lineage>
</organism>
<keyword evidence="2 7" id="KW-0349">Heme</keyword>
<dbReference type="InterPro" id="IPR017972">
    <property type="entry name" value="Cyt_P450_CS"/>
</dbReference>